<dbReference type="InterPro" id="IPR025164">
    <property type="entry name" value="Toastrack_DUF4097"/>
</dbReference>
<accession>A0A853BPF1</accession>
<dbReference type="Pfam" id="PF13349">
    <property type="entry name" value="DUF4097"/>
    <property type="match status" value="1"/>
</dbReference>
<reference evidence="3 4" key="1">
    <citation type="submission" date="2020-07" db="EMBL/GenBank/DDBJ databases">
        <title>Sequencing the genomes of 1000 actinobacteria strains.</title>
        <authorList>
            <person name="Klenk H.-P."/>
        </authorList>
    </citation>
    <scope>NUCLEOTIDE SEQUENCE [LARGE SCALE GENOMIC DNA]</scope>
    <source>
        <strain evidence="3 4">DSM 45927</strain>
    </source>
</reference>
<dbReference type="AlphaFoldDB" id="A0A853BPF1"/>
<comment type="caution">
    <text evidence="3">The sequence shown here is derived from an EMBL/GenBank/DDBJ whole genome shotgun (WGS) entry which is preliminary data.</text>
</comment>
<dbReference type="EMBL" id="JACCFO010000001">
    <property type="protein sequence ID" value="NYI96860.1"/>
    <property type="molecule type" value="Genomic_DNA"/>
</dbReference>
<organism evidence="3 4">
    <name type="scientific">Streptomonospora nanhaiensis</name>
    <dbReference type="NCBI Taxonomy" id="1323731"/>
    <lineage>
        <taxon>Bacteria</taxon>
        <taxon>Bacillati</taxon>
        <taxon>Actinomycetota</taxon>
        <taxon>Actinomycetes</taxon>
        <taxon>Streptosporangiales</taxon>
        <taxon>Nocardiopsidaceae</taxon>
        <taxon>Streptomonospora</taxon>
    </lineage>
</organism>
<feature type="region of interest" description="Disordered" evidence="1">
    <location>
        <begin position="1"/>
        <end position="26"/>
    </location>
</feature>
<protein>
    <submittedName>
        <fullName evidence="3">DUF4097 and DUF4098 domain-containing protein YvlB</fullName>
    </submittedName>
</protein>
<proteinExistence type="predicted"/>
<evidence type="ECO:0000256" key="1">
    <source>
        <dbReference type="SAM" id="MobiDB-lite"/>
    </source>
</evidence>
<name>A0A853BPF1_9ACTN</name>
<evidence type="ECO:0000259" key="2">
    <source>
        <dbReference type="Pfam" id="PF13349"/>
    </source>
</evidence>
<evidence type="ECO:0000313" key="3">
    <source>
        <dbReference type="EMBL" id="NYI96860.1"/>
    </source>
</evidence>
<gene>
    <name evidence="3" type="ORF">HNR12_003137</name>
</gene>
<feature type="domain" description="DUF4097" evidence="2">
    <location>
        <begin position="3"/>
        <end position="232"/>
    </location>
</feature>
<keyword evidence="4" id="KW-1185">Reference proteome</keyword>
<dbReference type="PANTHER" id="PTHR34094">
    <property type="match status" value="1"/>
</dbReference>
<evidence type="ECO:0000313" key="4">
    <source>
        <dbReference type="Proteomes" id="UP000575985"/>
    </source>
</evidence>
<sequence length="262" mass="27221">MRIAASDRTDTRVDVRPSDDSDESDIKAARQIRGDHANGVLRVTGPKLPAFDFSKKTRSADVTIELPSGSHVTGELQAGDFRFAGRLGECRLKTSAGNVWLEQTGPLRVRTGAGHITADSVEGDAEASTGTGRIQLGEIAGGAVVKNSSGETTIDAVAGDARVRSASGDITVERAGAGVDAKTSAGSIRVGEAARGVVVLATSMGDLEVGIAEGTAAWVQMETGRGHLRNHLENTARPGETDETVGVRGRTGYGDITIRRSS</sequence>
<dbReference type="Proteomes" id="UP000575985">
    <property type="component" value="Unassembled WGS sequence"/>
</dbReference>
<feature type="region of interest" description="Disordered" evidence="1">
    <location>
        <begin position="232"/>
        <end position="253"/>
    </location>
</feature>
<dbReference type="PANTHER" id="PTHR34094:SF1">
    <property type="entry name" value="PROTEIN FAM185A"/>
    <property type="match status" value="1"/>
</dbReference>